<evidence type="ECO:0000313" key="1">
    <source>
        <dbReference type="EMBL" id="SCW80145.1"/>
    </source>
</evidence>
<proteinExistence type="predicted"/>
<evidence type="ECO:0000313" key="2">
    <source>
        <dbReference type="Proteomes" id="UP000199542"/>
    </source>
</evidence>
<reference evidence="1 2" key="1">
    <citation type="submission" date="2016-10" db="EMBL/GenBank/DDBJ databases">
        <authorList>
            <person name="de Groot N.N."/>
        </authorList>
    </citation>
    <scope>NUCLEOTIDE SEQUENCE [LARGE SCALE GENOMIC DNA]</scope>
    <source>
        <strain evidence="1 2">CGMCC 1.3401</strain>
    </source>
</reference>
<gene>
    <name evidence="1" type="ORF">SAMN02927900_05114</name>
</gene>
<dbReference type="EMBL" id="FMTM01000009">
    <property type="protein sequence ID" value="SCW80145.1"/>
    <property type="molecule type" value="Genomic_DNA"/>
</dbReference>
<dbReference type="Proteomes" id="UP000199542">
    <property type="component" value="Unassembled WGS sequence"/>
</dbReference>
<name>A0A1G4TH33_9HYPH</name>
<protein>
    <submittedName>
        <fullName evidence="1">Uncharacterized protein</fullName>
    </submittedName>
</protein>
<sequence>MDDWEISFCPRPTGFYEPQVPELQIVQRLIATNRSLNLTMAGMIGVALEISNVVGNRIGSAPN</sequence>
<accession>A0A1G4TH33</accession>
<dbReference type="AlphaFoldDB" id="A0A1G4TH33"/>
<dbReference type="RefSeq" id="WP_092587548.1">
    <property type="nucleotide sequence ID" value="NZ_FMTM01000009.1"/>
</dbReference>
<organism evidence="1 2">
    <name type="scientific">Rhizobium mongolense subsp. loessense</name>
    <dbReference type="NCBI Taxonomy" id="158890"/>
    <lineage>
        <taxon>Bacteria</taxon>
        <taxon>Pseudomonadati</taxon>
        <taxon>Pseudomonadota</taxon>
        <taxon>Alphaproteobacteria</taxon>
        <taxon>Hyphomicrobiales</taxon>
        <taxon>Rhizobiaceae</taxon>
        <taxon>Rhizobium/Agrobacterium group</taxon>
        <taxon>Rhizobium</taxon>
    </lineage>
</organism>